<dbReference type="GeneID" id="25975117"/>
<keyword evidence="4" id="KW-1185">Reference proteome</keyword>
<dbReference type="InParanoid" id="F0XJI0"/>
<dbReference type="InterPro" id="IPR027268">
    <property type="entry name" value="Peptidase_M4/M1_CTD_sf"/>
</dbReference>
<evidence type="ECO:0000313" key="3">
    <source>
        <dbReference type="EMBL" id="EFX02110.1"/>
    </source>
</evidence>
<dbReference type="Proteomes" id="UP000007796">
    <property type="component" value="Unassembled WGS sequence"/>
</dbReference>
<dbReference type="Gene3D" id="2.60.40.3650">
    <property type="match status" value="1"/>
</dbReference>
<dbReference type="Pfam" id="PF17899">
    <property type="entry name" value="Peptidase_M61_N"/>
    <property type="match status" value="1"/>
</dbReference>
<dbReference type="OrthoDB" id="5221870at2759"/>
<evidence type="ECO:0000259" key="1">
    <source>
        <dbReference type="Pfam" id="PF05299"/>
    </source>
</evidence>
<dbReference type="eggNOG" id="ENOG502T8B5">
    <property type="taxonomic scope" value="Eukaryota"/>
</dbReference>
<dbReference type="AlphaFoldDB" id="F0XJI0"/>
<feature type="domain" description="Peptidase M61 catalytic" evidence="1">
    <location>
        <begin position="280"/>
        <end position="392"/>
    </location>
</feature>
<protein>
    <submittedName>
        <fullName evidence="3">Peptidase m61 domain containing protein</fullName>
    </submittedName>
</protein>
<name>F0XJI0_GROCL</name>
<dbReference type="InterPro" id="IPR040756">
    <property type="entry name" value="Peptidase_M61_N"/>
</dbReference>
<dbReference type="Pfam" id="PF05299">
    <property type="entry name" value="Peptidase_M61"/>
    <property type="match status" value="1"/>
</dbReference>
<evidence type="ECO:0000313" key="4">
    <source>
        <dbReference type="Proteomes" id="UP000007796"/>
    </source>
</evidence>
<dbReference type="InterPro" id="IPR007963">
    <property type="entry name" value="Peptidase_M61_catalytic"/>
</dbReference>
<dbReference type="RefSeq" id="XP_014171592.1">
    <property type="nucleotide sequence ID" value="XM_014316117.1"/>
</dbReference>
<dbReference type="EMBL" id="GL629782">
    <property type="protein sequence ID" value="EFX02110.1"/>
    <property type="molecule type" value="Genomic_DNA"/>
</dbReference>
<dbReference type="HOGENOM" id="CLU_435415_0_0_1"/>
<organism evidence="4">
    <name type="scientific">Grosmannia clavigera (strain kw1407 / UAMH 11150)</name>
    <name type="common">Blue stain fungus</name>
    <name type="synonym">Graphiocladiella clavigera</name>
    <dbReference type="NCBI Taxonomy" id="655863"/>
    <lineage>
        <taxon>Eukaryota</taxon>
        <taxon>Fungi</taxon>
        <taxon>Dikarya</taxon>
        <taxon>Ascomycota</taxon>
        <taxon>Pezizomycotina</taxon>
        <taxon>Sordariomycetes</taxon>
        <taxon>Sordariomycetidae</taxon>
        <taxon>Ophiostomatales</taxon>
        <taxon>Ophiostomataceae</taxon>
        <taxon>Leptographium</taxon>
    </lineage>
</organism>
<sequence>MRLVHISVDLTEAWRSLIHTKVQLPVKSGAVAIFTTPLWIQESHRDNGPVAGVAGLYFTSASEDKTLRWCRNPTRPSEYYVEIPTDTDVIHAVFDAVITRKATRRMVMLCWEHVLLYPARRDVDKIRIQASVIVPRGWRTGTALENLGQPIITDTADEGGQTLLYQPTSLARLADSPVLTGLHFDQYAVTTDQRHVLCVAADREEYAAVPQDTLDRLASLVGQTSAAFGARHYDTIWFLVALTDYWPGPGGSEHHDSCDIVLPLKTLSDTKHLEKNGTAIAHEFVHSWNGKFRRPAGHMPRDFATPLDARLLWVYEGLTQYYGGVLSVRGGLASSVFYRAELARTVARLEGQTGRLWRSSEDTCTGTSLRGGSAWENWKRDGQDYYDDGVLLWLDVDTLIRSKTNSKRSLDDFTRAFFGQGTPTSPTVIPYTLDDIVASLDTVAGNNWQAFFDMKVIMVSPRVNIEGIERAGYQFTFVAEPGIDQEQNSDEGTSDAVWNSIGVRLGEDGRLVDVRRGSAADTAKLAPRQTVVKVGEVQFSLKTLAAEITANKDAPGSRIRFTMTQEGDEWLAELDYHAGLRYPRLERQAYVPDMLSAILHVGDVDL</sequence>
<feature type="domain" description="Peptidase M61 N-terminal" evidence="2">
    <location>
        <begin position="5"/>
        <end position="181"/>
    </location>
</feature>
<accession>F0XJI0</accession>
<proteinExistence type="predicted"/>
<evidence type="ECO:0000259" key="2">
    <source>
        <dbReference type="Pfam" id="PF17899"/>
    </source>
</evidence>
<dbReference type="Gene3D" id="1.10.390.10">
    <property type="entry name" value="Neutral Protease Domain 2"/>
    <property type="match status" value="1"/>
</dbReference>
<reference evidence="3 4" key="1">
    <citation type="journal article" date="2011" name="Proc. Natl. Acad. Sci. U.S.A.">
        <title>Genome and transcriptome analyses of the mountain pine beetle-fungal symbiont Grosmannia clavigera, a lodgepole pine pathogen.</title>
        <authorList>
            <person name="DiGuistini S."/>
            <person name="Wang Y."/>
            <person name="Liao N.Y."/>
            <person name="Taylor G."/>
            <person name="Tanguay P."/>
            <person name="Feau N."/>
            <person name="Henrissat B."/>
            <person name="Chan S.K."/>
            <person name="Hesse-Orce U."/>
            <person name="Alamouti S.M."/>
            <person name="Tsui C.K.M."/>
            <person name="Docking R.T."/>
            <person name="Levasseur A."/>
            <person name="Haridas S."/>
            <person name="Robertson G."/>
            <person name="Birol I."/>
            <person name="Holt R.A."/>
            <person name="Marra M.A."/>
            <person name="Hamelin R.C."/>
            <person name="Hirst M."/>
            <person name="Jones S.J.M."/>
            <person name="Bohlmann J."/>
            <person name="Breuil C."/>
        </authorList>
    </citation>
    <scope>NUCLEOTIDE SEQUENCE [LARGE SCALE GENOMIC DNA]</scope>
    <source>
        <strain evidence="4">kw1407 / UAMH 11150</strain>
    </source>
</reference>
<gene>
    <name evidence="3" type="ORF">CMQ_2159</name>
</gene>